<sequence length="144" mass="14784">MILDERNEFADATALNTGAAGDYVIGDVIDLGVARDIGNGADLDFVVQVDTTATSGGSATLQISLATDDNASLSSPTKVVSSQAVAVASLTAGTTIFRVKVPAGTYERYLGIVQTTGTAAFTAGKINAFLTSDTANWRAYNDAI</sequence>
<dbReference type="InterPro" id="IPR048922">
    <property type="entry name" value="Bbp16"/>
</dbReference>
<name>A0A6J5MBD3_9CAUD</name>
<gene>
    <name evidence="1" type="ORF">UFOVP456_35</name>
</gene>
<dbReference type="Gene3D" id="2.60.120.1110">
    <property type="match status" value="1"/>
</dbReference>
<accession>A0A6J5MBD3</accession>
<proteinExistence type="predicted"/>
<reference evidence="1" key="1">
    <citation type="submission" date="2020-04" db="EMBL/GenBank/DDBJ databases">
        <authorList>
            <person name="Chiriac C."/>
            <person name="Salcher M."/>
            <person name="Ghai R."/>
            <person name="Kavagutti S V."/>
        </authorList>
    </citation>
    <scope>NUCLEOTIDE SEQUENCE</scope>
</reference>
<dbReference type="EMBL" id="LR796436">
    <property type="protein sequence ID" value="CAB4144345.1"/>
    <property type="molecule type" value="Genomic_DNA"/>
</dbReference>
<organism evidence="1">
    <name type="scientific">uncultured Caudovirales phage</name>
    <dbReference type="NCBI Taxonomy" id="2100421"/>
    <lineage>
        <taxon>Viruses</taxon>
        <taxon>Duplodnaviria</taxon>
        <taxon>Heunggongvirae</taxon>
        <taxon>Uroviricota</taxon>
        <taxon>Caudoviricetes</taxon>
        <taxon>Peduoviridae</taxon>
        <taxon>Maltschvirus</taxon>
        <taxon>Maltschvirus maltsch</taxon>
    </lineage>
</organism>
<protein>
    <submittedName>
        <fullName evidence="1">Uncharacterized protein</fullName>
    </submittedName>
</protein>
<evidence type="ECO:0000313" key="1">
    <source>
        <dbReference type="EMBL" id="CAB4144345.1"/>
    </source>
</evidence>
<dbReference type="Pfam" id="PF21190">
    <property type="entry name" value="Bbp16"/>
    <property type="match status" value="1"/>
</dbReference>